<evidence type="ECO:0000256" key="3">
    <source>
        <dbReference type="ARBA" id="ARBA00023163"/>
    </source>
</evidence>
<dbReference type="InterPro" id="IPR041347">
    <property type="entry name" value="MftR_C"/>
</dbReference>
<sequence>MTRLAPVGRWEADAPGRLRAAALELYVERGFEQTTVADIAGRAGLTARTFFRHFADKREVLFSGTNALRDRIVDALEAAPADVPTMVAVGAAVQAGAEYLGQHREQSRRRQSIIMAHAELRERGLIKMAFLSAALADGLRKRGVPDPDAALAAETGMVAVRVAFEQWVGARSGPGLPELTRDALGRLTAIVAAVSH</sequence>
<evidence type="ECO:0000313" key="7">
    <source>
        <dbReference type="Proteomes" id="UP000619260"/>
    </source>
</evidence>
<dbReference type="GO" id="GO:0000976">
    <property type="term" value="F:transcription cis-regulatory region binding"/>
    <property type="evidence" value="ECO:0007669"/>
    <property type="project" value="TreeGrafter"/>
</dbReference>
<keyword evidence="3" id="KW-0804">Transcription</keyword>
<dbReference type="PANTHER" id="PTHR30055">
    <property type="entry name" value="HTH-TYPE TRANSCRIPTIONAL REGULATOR RUTR"/>
    <property type="match status" value="1"/>
</dbReference>
<evidence type="ECO:0000256" key="2">
    <source>
        <dbReference type="ARBA" id="ARBA00023125"/>
    </source>
</evidence>
<dbReference type="Pfam" id="PF17754">
    <property type="entry name" value="TetR_C_14"/>
    <property type="match status" value="1"/>
</dbReference>
<dbReference type="InterPro" id="IPR009057">
    <property type="entry name" value="Homeodomain-like_sf"/>
</dbReference>
<dbReference type="PROSITE" id="PS01081">
    <property type="entry name" value="HTH_TETR_1"/>
    <property type="match status" value="1"/>
</dbReference>
<keyword evidence="7" id="KW-1185">Reference proteome</keyword>
<dbReference type="AlphaFoldDB" id="A0A8J4DPZ4"/>
<keyword evidence="2 4" id="KW-0238">DNA-binding</keyword>
<evidence type="ECO:0000259" key="5">
    <source>
        <dbReference type="PROSITE" id="PS50977"/>
    </source>
</evidence>
<dbReference type="Pfam" id="PF00440">
    <property type="entry name" value="TetR_N"/>
    <property type="match status" value="1"/>
</dbReference>
<protein>
    <submittedName>
        <fullName evidence="6">TetR family transcriptional regulator</fullName>
    </submittedName>
</protein>
<gene>
    <name evidence="6" type="ORF">Val02_17930</name>
</gene>
<dbReference type="Proteomes" id="UP000619260">
    <property type="component" value="Unassembled WGS sequence"/>
</dbReference>
<feature type="domain" description="HTH tetR-type" evidence="5">
    <location>
        <begin position="12"/>
        <end position="72"/>
    </location>
</feature>
<dbReference type="InterPro" id="IPR001647">
    <property type="entry name" value="HTH_TetR"/>
</dbReference>
<keyword evidence="1" id="KW-0805">Transcription regulation</keyword>
<dbReference type="Gene3D" id="1.10.357.10">
    <property type="entry name" value="Tetracycline Repressor, domain 2"/>
    <property type="match status" value="1"/>
</dbReference>
<evidence type="ECO:0000313" key="6">
    <source>
        <dbReference type="EMBL" id="GIJ44907.1"/>
    </source>
</evidence>
<accession>A0A8J4DPZ4</accession>
<dbReference type="SUPFAM" id="SSF46689">
    <property type="entry name" value="Homeodomain-like"/>
    <property type="match status" value="1"/>
</dbReference>
<dbReference type="InterPro" id="IPR023772">
    <property type="entry name" value="DNA-bd_HTH_TetR-type_CS"/>
</dbReference>
<feature type="DNA-binding region" description="H-T-H motif" evidence="4">
    <location>
        <begin position="35"/>
        <end position="54"/>
    </location>
</feature>
<evidence type="ECO:0000256" key="4">
    <source>
        <dbReference type="PROSITE-ProRule" id="PRU00335"/>
    </source>
</evidence>
<reference evidence="6" key="1">
    <citation type="submission" date="2021-01" db="EMBL/GenBank/DDBJ databases">
        <title>Whole genome shotgun sequence of Virgisporangium aliadipatigenens NBRC 105644.</title>
        <authorList>
            <person name="Komaki H."/>
            <person name="Tamura T."/>
        </authorList>
    </citation>
    <scope>NUCLEOTIDE SEQUENCE</scope>
    <source>
        <strain evidence="6">NBRC 105644</strain>
    </source>
</reference>
<proteinExistence type="predicted"/>
<dbReference type="EMBL" id="BOPF01000005">
    <property type="protein sequence ID" value="GIJ44907.1"/>
    <property type="molecule type" value="Genomic_DNA"/>
</dbReference>
<name>A0A8J4DPZ4_9ACTN</name>
<dbReference type="GO" id="GO:0003700">
    <property type="term" value="F:DNA-binding transcription factor activity"/>
    <property type="evidence" value="ECO:0007669"/>
    <property type="project" value="TreeGrafter"/>
</dbReference>
<dbReference type="PANTHER" id="PTHR30055:SF238">
    <property type="entry name" value="MYCOFACTOCIN BIOSYNTHESIS TRANSCRIPTIONAL REGULATOR MFTR-RELATED"/>
    <property type="match status" value="1"/>
</dbReference>
<comment type="caution">
    <text evidence="6">The sequence shown here is derived from an EMBL/GenBank/DDBJ whole genome shotgun (WGS) entry which is preliminary data.</text>
</comment>
<organism evidence="6 7">
    <name type="scientific">Virgisporangium aliadipatigenens</name>
    <dbReference type="NCBI Taxonomy" id="741659"/>
    <lineage>
        <taxon>Bacteria</taxon>
        <taxon>Bacillati</taxon>
        <taxon>Actinomycetota</taxon>
        <taxon>Actinomycetes</taxon>
        <taxon>Micromonosporales</taxon>
        <taxon>Micromonosporaceae</taxon>
        <taxon>Virgisporangium</taxon>
    </lineage>
</organism>
<dbReference type="InterPro" id="IPR050109">
    <property type="entry name" value="HTH-type_TetR-like_transc_reg"/>
</dbReference>
<evidence type="ECO:0000256" key="1">
    <source>
        <dbReference type="ARBA" id="ARBA00023015"/>
    </source>
</evidence>
<dbReference type="PRINTS" id="PR00455">
    <property type="entry name" value="HTHTETR"/>
</dbReference>
<dbReference type="PROSITE" id="PS50977">
    <property type="entry name" value="HTH_TETR_2"/>
    <property type="match status" value="1"/>
</dbReference>